<organism evidence="1">
    <name type="scientific">marine metagenome</name>
    <dbReference type="NCBI Taxonomy" id="408172"/>
    <lineage>
        <taxon>unclassified sequences</taxon>
        <taxon>metagenomes</taxon>
        <taxon>ecological metagenomes</taxon>
    </lineage>
</organism>
<reference evidence="1" key="1">
    <citation type="submission" date="2018-05" db="EMBL/GenBank/DDBJ databases">
        <authorList>
            <person name="Lanie J.A."/>
            <person name="Ng W.-L."/>
            <person name="Kazmierczak K.M."/>
            <person name="Andrzejewski T.M."/>
            <person name="Davidsen T.M."/>
            <person name="Wayne K.J."/>
            <person name="Tettelin H."/>
            <person name="Glass J.I."/>
            <person name="Rusch D."/>
            <person name="Podicherti R."/>
            <person name="Tsui H.-C.T."/>
            <person name="Winkler M.E."/>
        </authorList>
    </citation>
    <scope>NUCLEOTIDE SEQUENCE</scope>
</reference>
<sequence length="57" mass="6406">MIGVIVGRGDHLDAGERLRRHGDLCHSHVWFVSVGVLPRQRVRQVGIEQQAVALPRK</sequence>
<proteinExistence type="predicted"/>
<name>A0A382ZXS8_9ZZZZ</name>
<accession>A0A382ZXS8</accession>
<dbReference type="EMBL" id="UINC01186982">
    <property type="protein sequence ID" value="SVD99468.1"/>
    <property type="molecule type" value="Genomic_DNA"/>
</dbReference>
<gene>
    <name evidence="1" type="ORF">METZ01_LOCUS452322</name>
</gene>
<evidence type="ECO:0000313" key="1">
    <source>
        <dbReference type="EMBL" id="SVD99468.1"/>
    </source>
</evidence>
<dbReference type="AlphaFoldDB" id="A0A382ZXS8"/>
<protein>
    <submittedName>
        <fullName evidence="1">Uncharacterized protein</fullName>
    </submittedName>
</protein>